<gene>
    <name evidence="1" type="ORF">OPT61_g7078</name>
</gene>
<sequence length="547" mass="58704">MVPSLSAGLGYIALPLLSLSQLALAQSSLSLSPATTAPDSASEYLDASFSGFGIEPSNLFSFTGNENPNMLSVKLLQNLADYSGAPPHIRLGGNTQDYMLYDPEYTNIGWKKNPSSTAQGNIAADSMIIGPGYFEALNRFPKDTPVTYGLNLAYMEDDWEERIVTAAQAAVSGMTNVKLYSFEVGNEPDLWLQNTFRTAPWSGKEYTEQFLDRAEAVYTRVLQPAGLPSSFFESPATASTIGTTFEITQLVSDGMMEGRNGDNYVTFAYWEKQVKIGLKTGLPYVLREMSSIGPIGMPGVSDAFGASLWTLNFLLYAASLDISSVQMHMTDNSNASAWQPIEMYGRAPFVRTLYYAHAAMAQIVGNGNGTTQIASMSTSNVGAAYDGRIRAYSMYAHDNLQSVIMLNGKQANESQSDKASFTFNVNFGSSNANKEVYLSYLTADGADSQTGATWNGMTYSDTTGESSVVDDTIHTITLDSSGKAAIPVRDSQAVVANIGWQIGSTAVLKSDGSTARKSNAGPRNSPTTFTAVCAMIATTFALLAFSA</sequence>
<accession>A0ACC2I3M6</accession>
<dbReference type="EMBL" id="JAPHNI010000552">
    <property type="protein sequence ID" value="KAJ8109947.1"/>
    <property type="molecule type" value="Genomic_DNA"/>
</dbReference>
<evidence type="ECO:0000313" key="1">
    <source>
        <dbReference type="EMBL" id="KAJ8109947.1"/>
    </source>
</evidence>
<evidence type="ECO:0000313" key="2">
    <source>
        <dbReference type="Proteomes" id="UP001153331"/>
    </source>
</evidence>
<proteinExistence type="predicted"/>
<organism evidence="1 2">
    <name type="scientific">Boeremia exigua</name>
    <dbReference type="NCBI Taxonomy" id="749465"/>
    <lineage>
        <taxon>Eukaryota</taxon>
        <taxon>Fungi</taxon>
        <taxon>Dikarya</taxon>
        <taxon>Ascomycota</taxon>
        <taxon>Pezizomycotina</taxon>
        <taxon>Dothideomycetes</taxon>
        <taxon>Pleosporomycetidae</taxon>
        <taxon>Pleosporales</taxon>
        <taxon>Pleosporineae</taxon>
        <taxon>Didymellaceae</taxon>
        <taxon>Boeremia</taxon>
    </lineage>
</organism>
<dbReference type="Proteomes" id="UP001153331">
    <property type="component" value="Unassembled WGS sequence"/>
</dbReference>
<name>A0ACC2I3M6_9PLEO</name>
<keyword evidence="2" id="KW-1185">Reference proteome</keyword>
<reference evidence="1" key="1">
    <citation type="submission" date="2022-11" db="EMBL/GenBank/DDBJ databases">
        <title>Genome Sequence of Boeremia exigua.</title>
        <authorList>
            <person name="Buettner E."/>
        </authorList>
    </citation>
    <scope>NUCLEOTIDE SEQUENCE</scope>
    <source>
        <strain evidence="1">CU02</strain>
    </source>
</reference>
<comment type="caution">
    <text evidence="1">The sequence shown here is derived from an EMBL/GenBank/DDBJ whole genome shotgun (WGS) entry which is preliminary data.</text>
</comment>
<protein>
    <submittedName>
        <fullName evidence="1">Uncharacterized protein</fullName>
    </submittedName>
</protein>